<proteinExistence type="predicted"/>
<protein>
    <submittedName>
        <fullName evidence="1">Uncharacterized protein</fullName>
    </submittedName>
</protein>
<organism evidence="1 2">
    <name type="scientific">Lagenidium giganteum</name>
    <dbReference type="NCBI Taxonomy" id="4803"/>
    <lineage>
        <taxon>Eukaryota</taxon>
        <taxon>Sar</taxon>
        <taxon>Stramenopiles</taxon>
        <taxon>Oomycota</taxon>
        <taxon>Peronosporomycetes</taxon>
        <taxon>Pythiales</taxon>
        <taxon>Pythiaceae</taxon>
    </lineage>
</organism>
<dbReference type="EMBL" id="DAKRPA010000146">
    <property type="protein sequence ID" value="DAZ97124.1"/>
    <property type="molecule type" value="Genomic_DNA"/>
</dbReference>
<comment type="caution">
    <text evidence="1">The sequence shown here is derived from an EMBL/GenBank/DDBJ whole genome shotgun (WGS) entry which is preliminary data.</text>
</comment>
<keyword evidence="2" id="KW-1185">Reference proteome</keyword>
<evidence type="ECO:0000313" key="2">
    <source>
        <dbReference type="Proteomes" id="UP001146120"/>
    </source>
</evidence>
<reference evidence="1" key="2">
    <citation type="journal article" date="2023" name="Microbiol Resour">
        <title>Decontamination and Annotation of the Draft Genome Sequence of the Oomycete Lagenidium giganteum ARSEF 373.</title>
        <authorList>
            <person name="Morgan W.R."/>
            <person name="Tartar A."/>
        </authorList>
    </citation>
    <scope>NUCLEOTIDE SEQUENCE</scope>
    <source>
        <strain evidence="1">ARSEF 373</strain>
    </source>
</reference>
<gene>
    <name evidence="1" type="ORF">N0F65_010447</name>
</gene>
<reference evidence="1" key="1">
    <citation type="submission" date="2022-11" db="EMBL/GenBank/DDBJ databases">
        <authorList>
            <person name="Morgan W.R."/>
            <person name="Tartar A."/>
        </authorList>
    </citation>
    <scope>NUCLEOTIDE SEQUENCE</scope>
    <source>
        <strain evidence="1">ARSEF 373</strain>
    </source>
</reference>
<dbReference type="Proteomes" id="UP001146120">
    <property type="component" value="Unassembled WGS sequence"/>
</dbReference>
<dbReference type="AlphaFoldDB" id="A0AAV2YX21"/>
<accession>A0AAV2YX21</accession>
<sequence>MAVHPLRAPGGAWSSVEQTCCLRISRAIGRLEAMATVGTVQ</sequence>
<name>A0AAV2YX21_9STRA</name>
<evidence type="ECO:0000313" key="1">
    <source>
        <dbReference type="EMBL" id="DAZ97124.1"/>
    </source>
</evidence>